<gene>
    <name evidence="3" type="ORF">OS493_008276</name>
</gene>
<keyword evidence="4" id="KW-1185">Reference proteome</keyword>
<proteinExistence type="predicted"/>
<protein>
    <submittedName>
        <fullName evidence="3">Uncharacterized protein</fullName>
    </submittedName>
</protein>
<sequence>MASIPSLILFVTYFLLFNIFPNGLAFRNDGNEADTFKRVDNTETDENSDADKFKDPVIKQIKDHSLTALQKFTRKRHTGSRAPPPCWRYGCFIKRGMYVQKKAAPHSLMESKIRQMQRKRAERLAGPPCGRKSCGKRLKTKPV</sequence>
<reference evidence="3" key="1">
    <citation type="submission" date="2023-01" db="EMBL/GenBank/DDBJ databases">
        <title>Genome assembly of the deep-sea coral Lophelia pertusa.</title>
        <authorList>
            <person name="Herrera S."/>
            <person name="Cordes E."/>
        </authorList>
    </citation>
    <scope>NUCLEOTIDE SEQUENCE</scope>
    <source>
        <strain evidence="3">USNM1676648</strain>
        <tissue evidence="3">Polyp</tissue>
    </source>
</reference>
<evidence type="ECO:0000256" key="1">
    <source>
        <dbReference type="SAM" id="MobiDB-lite"/>
    </source>
</evidence>
<dbReference type="Proteomes" id="UP001163046">
    <property type="component" value="Unassembled WGS sequence"/>
</dbReference>
<evidence type="ECO:0000256" key="2">
    <source>
        <dbReference type="SAM" id="SignalP"/>
    </source>
</evidence>
<dbReference type="AlphaFoldDB" id="A0A9X0DBU3"/>
<feature type="region of interest" description="Disordered" evidence="1">
    <location>
        <begin position="118"/>
        <end position="143"/>
    </location>
</feature>
<name>A0A9X0DBU3_9CNID</name>
<organism evidence="3 4">
    <name type="scientific">Desmophyllum pertusum</name>
    <dbReference type="NCBI Taxonomy" id="174260"/>
    <lineage>
        <taxon>Eukaryota</taxon>
        <taxon>Metazoa</taxon>
        <taxon>Cnidaria</taxon>
        <taxon>Anthozoa</taxon>
        <taxon>Hexacorallia</taxon>
        <taxon>Scleractinia</taxon>
        <taxon>Caryophylliina</taxon>
        <taxon>Caryophylliidae</taxon>
        <taxon>Desmophyllum</taxon>
    </lineage>
</organism>
<feature type="signal peptide" evidence="2">
    <location>
        <begin position="1"/>
        <end position="25"/>
    </location>
</feature>
<evidence type="ECO:0000313" key="4">
    <source>
        <dbReference type="Proteomes" id="UP001163046"/>
    </source>
</evidence>
<feature type="compositionally biased region" description="Basic residues" evidence="1">
    <location>
        <begin position="133"/>
        <end position="143"/>
    </location>
</feature>
<feature type="chain" id="PRO_5040852996" evidence="2">
    <location>
        <begin position="26"/>
        <end position="143"/>
    </location>
</feature>
<comment type="caution">
    <text evidence="3">The sequence shown here is derived from an EMBL/GenBank/DDBJ whole genome shotgun (WGS) entry which is preliminary data.</text>
</comment>
<dbReference type="EMBL" id="MU825399">
    <property type="protein sequence ID" value="KAJ7393028.1"/>
    <property type="molecule type" value="Genomic_DNA"/>
</dbReference>
<keyword evidence="2" id="KW-0732">Signal</keyword>
<accession>A0A9X0DBU3</accession>
<evidence type="ECO:0000313" key="3">
    <source>
        <dbReference type="EMBL" id="KAJ7393028.1"/>
    </source>
</evidence>